<proteinExistence type="predicted"/>
<evidence type="ECO:0000313" key="2">
    <source>
        <dbReference type="EMBL" id="CAH3019595.1"/>
    </source>
</evidence>
<feature type="compositionally biased region" description="Polar residues" evidence="1">
    <location>
        <begin position="170"/>
        <end position="186"/>
    </location>
</feature>
<evidence type="ECO:0000313" key="3">
    <source>
        <dbReference type="Proteomes" id="UP001159427"/>
    </source>
</evidence>
<feature type="non-terminal residue" evidence="2">
    <location>
        <position position="1"/>
    </location>
</feature>
<evidence type="ECO:0000256" key="1">
    <source>
        <dbReference type="SAM" id="MobiDB-lite"/>
    </source>
</evidence>
<accession>A0ABN8LUX6</accession>
<reference evidence="2 3" key="1">
    <citation type="submission" date="2022-05" db="EMBL/GenBank/DDBJ databases">
        <authorList>
            <consortium name="Genoscope - CEA"/>
            <person name="William W."/>
        </authorList>
    </citation>
    <scope>NUCLEOTIDE SEQUENCE [LARGE SCALE GENOMIC DNA]</scope>
</reference>
<sequence>LCSKSADGVKIVDTKDREIYTRDNQQLVSLNQDGPIPGHYMQVDGRDVRTNAMSTNQRTYFKTHTVMEFDETGAPHQVVMLENKHDEKVVAINKDADNVIAKVRHITSISIPLSRPPSSYNTLEEVKGEHPEVLFYKVPREVGSVYFYFKSYLKDKQRILGFDDNGNALDPTQVQPGQEQSLFQMM</sequence>
<name>A0ABN8LUX6_9CNID</name>
<dbReference type="Gene3D" id="2.80.10.50">
    <property type="match status" value="1"/>
</dbReference>
<organism evidence="2 3">
    <name type="scientific">Porites evermanni</name>
    <dbReference type="NCBI Taxonomy" id="104178"/>
    <lineage>
        <taxon>Eukaryota</taxon>
        <taxon>Metazoa</taxon>
        <taxon>Cnidaria</taxon>
        <taxon>Anthozoa</taxon>
        <taxon>Hexacorallia</taxon>
        <taxon>Scleractinia</taxon>
        <taxon>Fungiina</taxon>
        <taxon>Poritidae</taxon>
        <taxon>Porites</taxon>
    </lineage>
</organism>
<dbReference type="Proteomes" id="UP001159427">
    <property type="component" value="Unassembled WGS sequence"/>
</dbReference>
<comment type="caution">
    <text evidence="2">The sequence shown here is derived from an EMBL/GenBank/DDBJ whole genome shotgun (WGS) entry which is preliminary data.</text>
</comment>
<protein>
    <submittedName>
        <fullName evidence="2">Uncharacterized protein</fullName>
    </submittedName>
</protein>
<gene>
    <name evidence="2" type="ORF">PEVE_00003394</name>
</gene>
<dbReference type="EMBL" id="CALNXI010000120">
    <property type="protein sequence ID" value="CAH3019595.1"/>
    <property type="molecule type" value="Genomic_DNA"/>
</dbReference>
<keyword evidence="3" id="KW-1185">Reference proteome</keyword>
<feature type="region of interest" description="Disordered" evidence="1">
    <location>
        <begin position="167"/>
        <end position="186"/>
    </location>
</feature>